<dbReference type="GO" id="GO:0008234">
    <property type="term" value="F:cysteine-type peptidase activity"/>
    <property type="evidence" value="ECO:0007669"/>
    <property type="project" value="UniProtKB-KW"/>
</dbReference>
<keyword evidence="2" id="KW-0645">Protease</keyword>
<reference evidence="7 8" key="1">
    <citation type="journal article" date="2011" name="Stand. Genomic Sci.">
        <title>Non-contiguous finished genome sequence of Bacteroides coprosuis type strain (PC139).</title>
        <authorList>
            <person name="Land M."/>
            <person name="Held B."/>
            <person name="Gronow S."/>
            <person name="Abt B."/>
            <person name="Lucas S."/>
            <person name="Del Rio T.G."/>
            <person name="Nolan M."/>
            <person name="Tice H."/>
            <person name="Cheng J.F."/>
            <person name="Pitluck S."/>
            <person name="Liolios K."/>
            <person name="Pagani I."/>
            <person name="Ivanova N."/>
            <person name="Mavromatis K."/>
            <person name="Mikhailova N."/>
            <person name="Pati A."/>
            <person name="Tapia R."/>
            <person name="Han C."/>
            <person name="Goodwin L."/>
            <person name="Chen A."/>
            <person name="Palaniappan K."/>
            <person name="Hauser L."/>
            <person name="Brambilla E.M."/>
            <person name="Rohde M."/>
            <person name="Goker M."/>
            <person name="Detter J.C."/>
            <person name="Woyke T."/>
            <person name="Bristow J."/>
            <person name="Eisen J.A."/>
            <person name="Markowitz V."/>
            <person name="Hugenholtz P."/>
            <person name="Kyrpides N.C."/>
            <person name="Klenk H.P."/>
            <person name="Lapidus A."/>
        </authorList>
    </citation>
    <scope>NUCLEOTIDE SEQUENCE</scope>
    <source>
        <strain evidence="7 8">DSM 18011</strain>
    </source>
</reference>
<keyword evidence="4" id="KW-0378">Hydrolase</keyword>
<evidence type="ECO:0000259" key="6">
    <source>
        <dbReference type="PROSITE" id="PS51935"/>
    </source>
</evidence>
<dbReference type="PROSITE" id="PS51935">
    <property type="entry name" value="NLPC_P60"/>
    <property type="match status" value="1"/>
</dbReference>
<feature type="domain" description="NlpC/P60" evidence="6">
    <location>
        <begin position="46"/>
        <end position="169"/>
    </location>
</feature>
<dbReference type="SUPFAM" id="SSF54001">
    <property type="entry name" value="Cysteine proteinases"/>
    <property type="match status" value="1"/>
</dbReference>
<evidence type="ECO:0000256" key="3">
    <source>
        <dbReference type="ARBA" id="ARBA00022729"/>
    </source>
</evidence>
<evidence type="ECO:0000313" key="8">
    <source>
        <dbReference type="Proteomes" id="UP000018439"/>
    </source>
</evidence>
<dbReference type="AlphaFoldDB" id="F3ZTL8"/>
<dbReference type="Pfam" id="PF00877">
    <property type="entry name" value="NLPC_P60"/>
    <property type="match status" value="1"/>
</dbReference>
<keyword evidence="5" id="KW-0788">Thiol protease</keyword>
<dbReference type="eggNOG" id="COG0791">
    <property type="taxonomic scope" value="Bacteria"/>
</dbReference>
<dbReference type="HOGENOM" id="CLU_016043_9_0_10"/>
<dbReference type="InterPro" id="IPR038765">
    <property type="entry name" value="Papain-like_cys_pep_sf"/>
</dbReference>
<dbReference type="STRING" id="679937.Bcop_1042"/>
<organism evidence="7 8">
    <name type="scientific">Bacteroides coprosuis DSM 18011</name>
    <dbReference type="NCBI Taxonomy" id="679937"/>
    <lineage>
        <taxon>Bacteria</taxon>
        <taxon>Pseudomonadati</taxon>
        <taxon>Bacteroidota</taxon>
        <taxon>Bacteroidia</taxon>
        <taxon>Bacteroidales</taxon>
        <taxon>Bacteroidaceae</taxon>
        <taxon>Bacteroides</taxon>
    </lineage>
</organism>
<dbReference type="Gene3D" id="3.90.1720.10">
    <property type="entry name" value="endopeptidase domain like (from Nostoc punctiforme)"/>
    <property type="match status" value="1"/>
</dbReference>
<keyword evidence="8" id="KW-1185">Reference proteome</keyword>
<dbReference type="InterPro" id="IPR000064">
    <property type="entry name" value="NLP_P60_dom"/>
</dbReference>
<keyword evidence="3" id="KW-0732">Signal</keyword>
<name>F3ZTL8_9BACE</name>
<gene>
    <name evidence="7" type="ORF">Bcop_1042</name>
</gene>
<evidence type="ECO:0000256" key="2">
    <source>
        <dbReference type="ARBA" id="ARBA00022670"/>
    </source>
</evidence>
<evidence type="ECO:0000256" key="1">
    <source>
        <dbReference type="ARBA" id="ARBA00007074"/>
    </source>
</evidence>
<proteinExistence type="inferred from homology"/>
<dbReference type="PROSITE" id="PS51257">
    <property type="entry name" value="PROKAR_LIPOPROTEIN"/>
    <property type="match status" value="1"/>
</dbReference>
<dbReference type="Proteomes" id="UP000018439">
    <property type="component" value="Chromosome"/>
</dbReference>
<dbReference type="PANTHER" id="PTHR47360:SF1">
    <property type="entry name" value="ENDOPEPTIDASE NLPC-RELATED"/>
    <property type="match status" value="1"/>
</dbReference>
<dbReference type="OrthoDB" id="9807055at2"/>
<evidence type="ECO:0000313" key="7">
    <source>
        <dbReference type="EMBL" id="EGJ71249.1"/>
    </source>
</evidence>
<dbReference type="GO" id="GO:0006508">
    <property type="term" value="P:proteolysis"/>
    <property type="evidence" value="ECO:0007669"/>
    <property type="project" value="UniProtKB-KW"/>
</dbReference>
<dbReference type="EMBL" id="CM001167">
    <property type="protein sequence ID" value="EGJ71249.1"/>
    <property type="molecule type" value="Genomic_DNA"/>
</dbReference>
<evidence type="ECO:0000256" key="4">
    <source>
        <dbReference type="ARBA" id="ARBA00022801"/>
    </source>
</evidence>
<dbReference type="MEROPS" id="C40.004"/>
<protein>
    <submittedName>
        <fullName evidence="7">NLP/P60 protein</fullName>
    </submittedName>
</protein>
<sequence>MNKKNFYWIVCICIIGFLSSCKTSSPQLDYKAIAQASNRLGMDINFDNNPVLYVESASWIGTPYRGGGKTKGGIDCSGLTQNLYSKVYKKKLERTTSGQKRQTKKISKRNLKEGDLVFFSSNRSKKKVAHVGIYLKDDLFIHASTSRGVIISNLKSKYYKKHWLHGGRI</sequence>
<accession>F3ZTL8</accession>
<comment type="similarity">
    <text evidence="1">Belongs to the peptidase C40 family.</text>
</comment>
<dbReference type="InterPro" id="IPR052062">
    <property type="entry name" value="Murein_DD/LD_carboxypeptidase"/>
</dbReference>
<evidence type="ECO:0000256" key="5">
    <source>
        <dbReference type="ARBA" id="ARBA00022807"/>
    </source>
</evidence>
<dbReference type="PANTHER" id="PTHR47360">
    <property type="entry name" value="MUREIN DD-ENDOPEPTIDASE MEPS/MUREIN LD-CARBOXYPEPTIDASE"/>
    <property type="match status" value="1"/>
</dbReference>